<protein>
    <recommendedName>
        <fullName evidence="3">histidine kinase</fullName>
        <ecNumber evidence="3">2.7.13.3</ecNumber>
    </recommendedName>
</protein>
<dbReference type="Proteomes" id="UP000077763">
    <property type="component" value="Unassembled WGS sequence"/>
</dbReference>
<evidence type="ECO:0000256" key="1">
    <source>
        <dbReference type="ARBA" id="ARBA00000085"/>
    </source>
</evidence>
<evidence type="ECO:0000256" key="4">
    <source>
        <dbReference type="ARBA" id="ARBA00022553"/>
    </source>
</evidence>
<dbReference type="SMART" id="SM00387">
    <property type="entry name" value="HATPase_c"/>
    <property type="match status" value="1"/>
</dbReference>
<dbReference type="Pfam" id="PF02518">
    <property type="entry name" value="HATPase_c"/>
    <property type="match status" value="1"/>
</dbReference>
<evidence type="ECO:0000313" key="14">
    <source>
        <dbReference type="EMBL" id="OAI01925.1"/>
    </source>
</evidence>
<evidence type="ECO:0000256" key="11">
    <source>
        <dbReference type="SAM" id="Phobius"/>
    </source>
</evidence>
<evidence type="ECO:0000256" key="5">
    <source>
        <dbReference type="ARBA" id="ARBA00022679"/>
    </source>
</evidence>
<evidence type="ECO:0000256" key="9">
    <source>
        <dbReference type="ARBA" id="ARBA00023012"/>
    </source>
</evidence>
<dbReference type="InterPro" id="IPR005467">
    <property type="entry name" value="His_kinase_dom"/>
</dbReference>
<organism evidence="14 15">
    <name type="scientific">Methylomonas methanica</name>
    <dbReference type="NCBI Taxonomy" id="421"/>
    <lineage>
        <taxon>Bacteria</taxon>
        <taxon>Pseudomonadati</taxon>
        <taxon>Pseudomonadota</taxon>
        <taxon>Gammaproteobacteria</taxon>
        <taxon>Methylococcales</taxon>
        <taxon>Methylococcaceae</taxon>
        <taxon>Methylomonas</taxon>
    </lineage>
</organism>
<dbReference type="InterPro" id="IPR036097">
    <property type="entry name" value="HisK_dim/P_sf"/>
</dbReference>
<dbReference type="EMBL" id="LUUH01000065">
    <property type="protein sequence ID" value="OAI01925.1"/>
    <property type="molecule type" value="Genomic_DNA"/>
</dbReference>
<evidence type="ECO:0000313" key="15">
    <source>
        <dbReference type="Proteomes" id="UP000077763"/>
    </source>
</evidence>
<gene>
    <name evidence="14" type="ORF">A1353_17415</name>
</gene>
<dbReference type="EC" id="2.7.13.3" evidence="3"/>
<comment type="subcellular location">
    <subcellularLocation>
        <location evidence="2">Membrane</location>
    </subcellularLocation>
</comment>
<evidence type="ECO:0000259" key="13">
    <source>
        <dbReference type="PROSITE" id="PS50885"/>
    </source>
</evidence>
<reference evidence="14 15" key="1">
    <citation type="submission" date="2016-03" db="EMBL/GenBank/DDBJ databases">
        <authorList>
            <person name="Ploux O."/>
        </authorList>
    </citation>
    <scope>NUCLEOTIDE SEQUENCE [LARGE SCALE GENOMIC DNA]</scope>
    <source>
        <strain evidence="14 15">R-45371</strain>
    </source>
</reference>
<comment type="catalytic activity">
    <reaction evidence="1">
        <text>ATP + protein L-histidine = ADP + protein N-phospho-L-histidine.</text>
        <dbReference type="EC" id="2.7.13.3"/>
    </reaction>
</comment>
<dbReference type="InterPro" id="IPR036890">
    <property type="entry name" value="HATPase_C_sf"/>
</dbReference>
<dbReference type="InterPro" id="IPR003594">
    <property type="entry name" value="HATPase_dom"/>
</dbReference>
<keyword evidence="4" id="KW-0597">Phosphoprotein</keyword>
<keyword evidence="8 11" id="KW-1133">Transmembrane helix</keyword>
<dbReference type="InterPro" id="IPR050428">
    <property type="entry name" value="TCS_sensor_his_kinase"/>
</dbReference>
<evidence type="ECO:0000256" key="7">
    <source>
        <dbReference type="ARBA" id="ARBA00022777"/>
    </source>
</evidence>
<keyword evidence="5" id="KW-0808">Transferase</keyword>
<evidence type="ECO:0000256" key="2">
    <source>
        <dbReference type="ARBA" id="ARBA00004370"/>
    </source>
</evidence>
<evidence type="ECO:0000259" key="12">
    <source>
        <dbReference type="PROSITE" id="PS50109"/>
    </source>
</evidence>
<dbReference type="GO" id="GO:0005886">
    <property type="term" value="C:plasma membrane"/>
    <property type="evidence" value="ECO:0007669"/>
    <property type="project" value="TreeGrafter"/>
</dbReference>
<accession>A0A177M985</accession>
<evidence type="ECO:0000256" key="8">
    <source>
        <dbReference type="ARBA" id="ARBA00022989"/>
    </source>
</evidence>
<dbReference type="PROSITE" id="PS50885">
    <property type="entry name" value="HAMP"/>
    <property type="match status" value="1"/>
</dbReference>
<dbReference type="SUPFAM" id="SSF55874">
    <property type="entry name" value="ATPase domain of HSP90 chaperone/DNA topoisomerase II/histidine kinase"/>
    <property type="match status" value="1"/>
</dbReference>
<dbReference type="PANTHER" id="PTHR45436:SF5">
    <property type="entry name" value="SENSOR HISTIDINE KINASE TRCS"/>
    <property type="match status" value="1"/>
</dbReference>
<keyword evidence="6 11" id="KW-0812">Transmembrane</keyword>
<dbReference type="Gene3D" id="3.30.565.10">
    <property type="entry name" value="Histidine kinase-like ATPase, C-terminal domain"/>
    <property type="match status" value="1"/>
</dbReference>
<evidence type="ECO:0000256" key="10">
    <source>
        <dbReference type="ARBA" id="ARBA00023136"/>
    </source>
</evidence>
<feature type="domain" description="HAMP" evidence="13">
    <location>
        <begin position="181"/>
        <end position="232"/>
    </location>
</feature>
<feature type="transmembrane region" description="Helical" evidence="11">
    <location>
        <begin position="12"/>
        <end position="31"/>
    </location>
</feature>
<dbReference type="SUPFAM" id="SSF47384">
    <property type="entry name" value="Homodimeric domain of signal transducing histidine kinase"/>
    <property type="match status" value="1"/>
</dbReference>
<keyword evidence="9" id="KW-0902">Two-component regulatory system</keyword>
<dbReference type="PANTHER" id="PTHR45436">
    <property type="entry name" value="SENSOR HISTIDINE KINASE YKOH"/>
    <property type="match status" value="1"/>
</dbReference>
<dbReference type="InterPro" id="IPR003660">
    <property type="entry name" value="HAMP_dom"/>
</dbReference>
<feature type="domain" description="Histidine kinase" evidence="12">
    <location>
        <begin position="240"/>
        <end position="442"/>
    </location>
</feature>
<keyword evidence="7 14" id="KW-0418">Kinase</keyword>
<dbReference type="PROSITE" id="PS50109">
    <property type="entry name" value="HIS_KIN"/>
    <property type="match status" value="1"/>
</dbReference>
<dbReference type="AlphaFoldDB" id="A0A177M985"/>
<evidence type="ECO:0000256" key="6">
    <source>
        <dbReference type="ARBA" id="ARBA00022692"/>
    </source>
</evidence>
<dbReference type="RefSeq" id="WP_064037396.1">
    <property type="nucleotide sequence ID" value="NZ_LUUH01000065.1"/>
</dbReference>
<dbReference type="PRINTS" id="PR00344">
    <property type="entry name" value="BCTRLSENSOR"/>
</dbReference>
<sequence length="447" mass="49762">MISLRQRLNRGLIIILSMVFAGHWLAADWVIRSVAEKQMLTRLQHDGDSLLDTLKLNAEGQLIFDSSHAGTVYGQAYSGHYFVIQVEGKAYYSKSLQDGVLPFATEPVNTARQFHFPDGPHQQPLLVLSRGFERFGHAITISIAEDLSDIGHDIDHIRLAYLVLTAMVLLIAIALQSNDVRRSLKPLQAARDELAEIAYGRQSQIQARVPAEIKPLVAEVNRLLVLVERRLHQSRTAIGNLAHALKTPLAMLFRLAENSQLDDHPELRNQLQQQTQAIHERIERELKRARISGNMQTASVFNPQQELTALVMLLQNVYAEKNLAIQVNAPDQLIHFDREDMLELTGNLLDNACKWADKQVVVTVEQGPGITISVEDDGPGCSLQDMQQLSKRGLRLDEAVQGHGLGLAIVRDIAVFYGGTLEIMRSAQLGGLQVSVQFPRWIAAASV</sequence>
<keyword evidence="10 11" id="KW-0472">Membrane</keyword>
<dbReference type="InterPro" id="IPR004358">
    <property type="entry name" value="Sig_transdc_His_kin-like_C"/>
</dbReference>
<evidence type="ECO:0000256" key="3">
    <source>
        <dbReference type="ARBA" id="ARBA00012438"/>
    </source>
</evidence>
<proteinExistence type="predicted"/>
<dbReference type="GO" id="GO:0000155">
    <property type="term" value="F:phosphorelay sensor kinase activity"/>
    <property type="evidence" value="ECO:0007669"/>
    <property type="project" value="InterPro"/>
</dbReference>
<name>A0A177M985_METMH</name>
<comment type="caution">
    <text evidence="14">The sequence shown here is derived from an EMBL/GenBank/DDBJ whole genome shotgun (WGS) entry which is preliminary data.</text>
</comment>